<gene>
    <name evidence="2" type="ORF">ABDJ38_03895</name>
</gene>
<dbReference type="PANTHER" id="PTHR33121:SF70">
    <property type="entry name" value="SIGNALING PROTEIN YKOW"/>
    <property type="match status" value="1"/>
</dbReference>
<organism evidence="2 3">
    <name type="scientific">Aurantiacibacter flavus</name>
    <dbReference type="NCBI Taxonomy" id="3145232"/>
    <lineage>
        <taxon>Bacteria</taxon>
        <taxon>Pseudomonadati</taxon>
        <taxon>Pseudomonadota</taxon>
        <taxon>Alphaproteobacteria</taxon>
        <taxon>Sphingomonadales</taxon>
        <taxon>Erythrobacteraceae</taxon>
        <taxon>Aurantiacibacter</taxon>
    </lineage>
</organism>
<reference evidence="2 3" key="1">
    <citation type="submission" date="2024-05" db="EMBL/GenBank/DDBJ databases">
        <authorList>
            <person name="Park S."/>
        </authorList>
    </citation>
    <scope>NUCLEOTIDE SEQUENCE [LARGE SCALE GENOMIC DNA]</scope>
    <source>
        <strain evidence="2 3">DGU5</strain>
    </source>
</reference>
<dbReference type="InterPro" id="IPR035919">
    <property type="entry name" value="EAL_sf"/>
</dbReference>
<dbReference type="SMART" id="SM00065">
    <property type="entry name" value="GAF"/>
    <property type="match status" value="1"/>
</dbReference>
<dbReference type="PANTHER" id="PTHR33121">
    <property type="entry name" value="CYCLIC DI-GMP PHOSPHODIESTERASE PDEF"/>
    <property type="match status" value="1"/>
</dbReference>
<dbReference type="Pfam" id="PF00563">
    <property type="entry name" value="EAL"/>
    <property type="match status" value="1"/>
</dbReference>
<proteinExistence type="predicted"/>
<dbReference type="RefSeq" id="WP_346783747.1">
    <property type="nucleotide sequence ID" value="NZ_JBDLBR010000001.1"/>
</dbReference>
<feature type="domain" description="EAL" evidence="1">
    <location>
        <begin position="194"/>
        <end position="435"/>
    </location>
</feature>
<comment type="caution">
    <text evidence="2">The sequence shown here is derived from an EMBL/GenBank/DDBJ whole genome shotgun (WGS) entry which is preliminary data.</text>
</comment>
<dbReference type="Proteomes" id="UP001484535">
    <property type="component" value="Unassembled WGS sequence"/>
</dbReference>
<accession>A0ABV0CTW1</accession>
<dbReference type="PROSITE" id="PS50883">
    <property type="entry name" value="EAL"/>
    <property type="match status" value="1"/>
</dbReference>
<dbReference type="InterPro" id="IPR003018">
    <property type="entry name" value="GAF"/>
</dbReference>
<protein>
    <submittedName>
        <fullName evidence="2">EAL domain-containing protein</fullName>
    </submittedName>
</protein>
<dbReference type="Gene3D" id="3.30.450.40">
    <property type="match status" value="1"/>
</dbReference>
<evidence type="ECO:0000313" key="3">
    <source>
        <dbReference type="Proteomes" id="UP001484535"/>
    </source>
</evidence>
<dbReference type="SUPFAM" id="SSF55781">
    <property type="entry name" value="GAF domain-like"/>
    <property type="match status" value="1"/>
</dbReference>
<dbReference type="InterPro" id="IPR001633">
    <property type="entry name" value="EAL_dom"/>
</dbReference>
<dbReference type="EMBL" id="JBDLBR010000001">
    <property type="protein sequence ID" value="MEN7536309.1"/>
    <property type="molecule type" value="Genomic_DNA"/>
</dbReference>
<evidence type="ECO:0000259" key="1">
    <source>
        <dbReference type="PROSITE" id="PS50883"/>
    </source>
</evidence>
<dbReference type="InterPro" id="IPR050706">
    <property type="entry name" value="Cyclic-di-GMP_PDE-like"/>
</dbReference>
<sequence length="443" mass="48366">MRGTLRLVTNPIPFPDNALAMPYPLSAISERPLAPASAIRRHQPVNDESVGRILKAVREHLGTEIAFVSRYVENHEKELTHVDSDLDLPMGPGYRDSRDDSYCWHIAQGRLPELIQDPADHPFARTLAITEFLPVGCHLNVPLKLSDGTIYGSFCCLSRKPDRTMTTRDLGVLKSFAALAVEQIERTLESGERRAVLEGAVSDLLASGSLQIMHQPIVAMDTGQPVGAECLARFPDAHKRGPDKWFAEANEVGRGVELELLAIRSALATADYLPRTAYVSINASPETIMTGAVEELLAPHGDRKLVVEVTEHQQVADFCALKDKLAGLSAHARIAIDDVGAGYSGLRHLVDLAPDLLKLDMSLTRDIHRDVARQALTTAMVHFARQIGSKLVAEGVECEEERAMLAALGVDYGQGFLFARPMPVVASSQFFVEAAQPPPLPDN</sequence>
<name>A0ABV0CTW1_9SPHN</name>
<dbReference type="SUPFAM" id="SSF141868">
    <property type="entry name" value="EAL domain-like"/>
    <property type="match status" value="1"/>
</dbReference>
<keyword evidence="3" id="KW-1185">Reference proteome</keyword>
<dbReference type="SMART" id="SM00052">
    <property type="entry name" value="EAL"/>
    <property type="match status" value="1"/>
</dbReference>
<dbReference type="Gene3D" id="3.20.20.450">
    <property type="entry name" value="EAL domain"/>
    <property type="match status" value="1"/>
</dbReference>
<dbReference type="InterPro" id="IPR029016">
    <property type="entry name" value="GAF-like_dom_sf"/>
</dbReference>
<evidence type="ECO:0000313" key="2">
    <source>
        <dbReference type="EMBL" id="MEN7536309.1"/>
    </source>
</evidence>
<dbReference type="CDD" id="cd01948">
    <property type="entry name" value="EAL"/>
    <property type="match status" value="1"/>
</dbReference>